<name>A0ACD0NWA5_9BASI</name>
<sequence length="214" mass="23684">MTAATYAGHLSNGDGLLASKGHKPTHDGLFKVVFAQGSFTSHLEASTDFQKGQTITFMSPHASSSKIVSYSTVQVGEQSHIELNSDLLYCNHSCDPNVRFDVSGDNLTWAAIAEKNINKGDVLTFFYPSTEWNMAQPFNCNCSTSKCLNKISGASHIPSRILKDYFLNAHIVRLKRDQIEQGQGLEALETGETKDERIKAFLDGRQDVLNRPRK</sequence>
<dbReference type="EMBL" id="KZ819980">
    <property type="protein sequence ID" value="PWN50004.1"/>
    <property type="molecule type" value="Genomic_DNA"/>
</dbReference>
<dbReference type="Proteomes" id="UP000245626">
    <property type="component" value="Unassembled WGS sequence"/>
</dbReference>
<evidence type="ECO:0000313" key="2">
    <source>
        <dbReference type="Proteomes" id="UP000245626"/>
    </source>
</evidence>
<gene>
    <name evidence="1" type="ORF">IE53DRAFT_387726</name>
</gene>
<evidence type="ECO:0000313" key="1">
    <source>
        <dbReference type="EMBL" id="PWN50004.1"/>
    </source>
</evidence>
<organism evidence="1 2">
    <name type="scientific">Violaceomyces palustris</name>
    <dbReference type="NCBI Taxonomy" id="1673888"/>
    <lineage>
        <taxon>Eukaryota</taxon>
        <taxon>Fungi</taxon>
        <taxon>Dikarya</taxon>
        <taxon>Basidiomycota</taxon>
        <taxon>Ustilaginomycotina</taxon>
        <taxon>Ustilaginomycetes</taxon>
        <taxon>Violaceomycetales</taxon>
        <taxon>Violaceomycetaceae</taxon>
        <taxon>Violaceomyces</taxon>
    </lineage>
</organism>
<accession>A0ACD0NWA5</accession>
<protein>
    <submittedName>
        <fullName evidence="1">Uncharacterized protein</fullName>
    </submittedName>
</protein>
<reference evidence="1 2" key="1">
    <citation type="journal article" date="2018" name="Mol. Biol. Evol.">
        <title>Broad Genomic Sampling Reveals a Smut Pathogenic Ancestry of the Fungal Clade Ustilaginomycotina.</title>
        <authorList>
            <person name="Kijpornyongpan T."/>
            <person name="Mondo S.J."/>
            <person name="Barry K."/>
            <person name="Sandor L."/>
            <person name="Lee J."/>
            <person name="Lipzen A."/>
            <person name="Pangilinan J."/>
            <person name="LaButti K."/>
            <person name="Hainaut M."/>
            <person name="Henrissat B."/>
            <person name="Grigoriev I.V."/>
            <person name="Spatafora J.W."/>
            <person name="Aime M.C."/>
        </authorList>
    </citation>
    <scope>NUCLEOTIDE SEQUENCE [LARGE SCALE GENOMIC DNA]</scope>
    <source>
        <strain evidence="1 2">SA 807</strain>
    </source>
</reference>
<keyword evidence="2" id="KW-1185">Reference proteome</keyword>
<proteinExistence type="predicted"/>